<comment type="caution">
    <text evidence="2">The sequence shown here is derived from an EMBL/GenBank/DDBJ whole genome shotgun (WGS) entry which is preliminary data.</text>
</comment>
<name>A0ABN9QQF1_9DINO</name>
<evidence type="ECO:0000313" key="2">
    <source>
        <dbReference type="EMBL" id="CAK0808454.1"/>
    </source>
</evidence>
<organism evidence="2 3">
    <name type="scientific">Prorocentrum cordatum</name>
    <dbReference type="NCBI Taxonomy" id="2364126"/>
    <lineage>
        <taxon>Eukaryota</taxon>
        <taxon>Sar</taxon>
        <taxon>Alveolata</taxon>
        <taxon>Dinophyceae</taxon>
        <taxon>Prorocentrales</taxon>
        <taxon>Prorocentraceae</taxon>
        <taxon>Prorocentrum</taxon>
    </lineage>
</organism>
<dbReference type="Proteomes" id="UP001189429">
    <property type="component" value="Unassembled WGS sequence"/>
</dbReference>
<proteinExistence type="predicted"/>
<feature type="region of interest" description="Disordered" evidence="1">
    <location>
        <begin position="46"/>
        <end position="112"/>
    </location>
</feature>
<sequence>MSVDLNVFKVRGHTLRLQLQVAGLSENMRGELRFSIPAEIEIAPKAPGASAAAGASQSASAAAGASQAPQEAAQGASPGQPPEKRQRQASPGPPHDGGSSDVEFVGEQPSPK</sequence>
<evidence type="ECO:0000256" key="1">
    <source>
        <dbReference type="SAM" id="MobiDB-lite"/>
    </source>
</evidence>
<protein>
    <recommendedName>
        <fullName evidence="4">Proliferating cell nuclear antigen</fullName>
    </recommendedName>
</protein>
<accession>A0ABN9QQF1</accession>
<keyword evidence="3" id="KW-1185">Reference proteome</keyword>
<gene>
    <name evidence="2" type="ORF">PCOR1329_LOCUS14050</name>
</gene>
<evidence type="ECO:0008006" key="4">
    <source>
        <dbReference type="Google" id="ProtNLM"/>
    </source>
</evidence>
<feature type="non-terminal residue" evidence="2">
    <location>
        <position position="112"/>
    </location>
</feature>
<feature type="compositionally biased region" description="Low complexity" evidence="1">
    <location>
        <begin position="46"/>
        <end position="78"/>
    </location>
</feature>
<dbReference type="EMBL" id="CAUYUJ010004177">
    <property type="protein sequence ID" value="CAK0808454.1"/>
    <property type="molecule type" value="Genomic_DNA"/>
</dbReference>
<reference evidence="2" key="1">
    <citation type="submission" date="2023-10" db="EMBL/GenBank/DDBJ databases">
        <authorList>
            <person name="Chen Y."/>
            <person name="Shah S."/>
            <person name="Dougan E. K."/>
            <person name="Thang M."/>
            <person name="Chan C."/>
        </authorList>
    </citation>
    <scope>NUCLEOTIDE SEQUENCE [LARGE SCALE GENOMIC DNA]</scope>
</reference>
<evidence type="ECO:0000313" key="3">
    <source>
        <dbReference type="Proteomes" id="UP001189429"/>
    </source>
</evidence>